<evidence type="ECO:0000259" key="8">
    <source>
        <dbReference type="PROSITE" id="PS50928"/>
    </source>
</evidence>
<keyword evidence="6 7" id="KW-0472">Membrane</keyword>
<dbReference type="SUPFAM" id="SSF161098">
    <property type="entry name" value="MetI-like"/>
    <property type="match status" value="1"/>
</dbReference>
<evidence type="ECO:0000256" key="7">
    <source>
        <dbReference type="RuleBase" id="RU363032"/>
    </source>
</evidence>
<name>A0ABX7S647_9BACT</name>
<dbReference type="RefSeq" id="WP_207565945.1">
    <property type="nucleotide sequence ID" value="NZ_CP071446.1"/>
</dbReference>
<keyword evidence="4 7" id="KW-0812">Transmembrane</keyword>
<evidence type="ECO:0000256" key="6">
    <source>
        <dbReference type="ARBA" id="ARBA00023136"/>
    </source>
</evidence>
<evidence type="ECO:0000256" key="1">
    <source>
        <dbReference type="ARBA" id="ARBA00004651"/>
    </source>
</evidence>
<dbReference type="InterPro" id="IPR035906">
    <property type="entry name" value="MetI-like_sf"/>
</dbReference>
<keyword evidence="3" id="KW-1003">Cell membrane</keyword>
<feature type="transmembrane region" description="Helical" evidence="7">
    <location>
        <begin position="12"/>
        <end position="38"/>
    </location>
</feature>
<dbReference type="PANTHER" id="PTHR30193:SF37">
    <property type="entry name" value="INNER MEMBRANE ABC TRANSPORTER PERMEASE PROTEIN YCJO"/>
    <property type="match status" value="1"/>
</dbReference>
<feature type="transmembrane region" description="Helical" evidence="7">
    <location>
        <begin position="357"/>
        <end position="377"/>
    </location>
</feature>
<dbReference type="Proteomes" id="UP000671862">
    <property type="component" value="Chromosome"/>
</dbReference>
<organism evidence="9 10">
    <name type="scientific">Thermosipho ferrireducens</name>
    <dbReference type="NCBI Taxonomy" id="2571116"/>
    <lineage>
        <taxon>Bacteria</taxon>
        <taxon>Thermotogati</taxon>
        <taxon>Thermotogota</taxon>
        <taxon>Thermotogae</taxon>
        <taxon>Thermotogales</taxon>
        <taxon>Fervidobacteriaceae</taxon>
        <taxon>Thermosipho</taxon>
    </lineage>
</organism>
<feature type="transmembrane region" description="Helical" evidence="7">
    <location>
        <begin position="254"/>
        <end position="277"/>
    </location>
</feature>
<dbReference type="InterPro" id="IPR051393">
    <property type="entry name" value="ABC_transporter_permease"/>
</dbReference>
<gene>
    <name evidence="9" type="ORF">JYK00_05595</name>
</gene>
<protein>
    <submittedName>
        <fullName evidence="9">Sugar ABC transporter permease</fullName>
    </submittedName>
</protein>
<evidence type="ECO:0000313" key="9">
    <source>
        <dbReference type="EMBL" id="QTA37220.1"/>
    </source>
</evidence>
<dbReference type="PROSITE" id="PS50928">
    <property type="entry name" value="ABC_TM1"/>
    <property type="match status" value="1"/>
</dbReference>
<feature type="transmembrane region" description="Helical" evidence="7">
    <location>
        <begin position="313"/>
        <end position="335"/>
    </location>
</feature>
<proteinExistence type="inferred from homology"/>
<evidence type="ECO:0000256" key="5">
    <source>
        <dbReference type="ARBA" id="ARBA00022989"/>
    </source>
</evidence>
<dbReference type="InterPro" id="IPR000515">
    <property type="entry name" value="MetI-like"/>
</dbReference>
<evidence type="ECO:0000256" key="4">
    <source>
        <dbReference type="ARBA" id="ARBA00022692"/>
    </source>
</evidence>
<evidence type="ECO:0000256" key="3">
    <source>
        <dbReference type="ARBA" id="ARBA00022475"/>
    </source>
</evidence>
<dbReference type="EMBL" id="CP071446">
    <property type="protein sequence ID" value="QTA37220.1"/>
    <property type="molecule type" value="Genomic_DNA"/>
</dbReference>
<accession>A0ABX7S647</accession>
<dbReference type="Pfam" id="PF00528">
    <property type="entry name" value="BPD_transp_1"/>
    <property type="match status" value="1"/>
</dbReference>
<evidence type="ECO:0000313" key="10">
    <source>
        <dbReference type="Proteomes" id="UP000671862"/>
    </source>
</evidence>
<feature type="transmembrane region" description="Helical" evidence="7">
    <location>
        <begin position="204"/>
        <end position="225"/>
    </location>
</feature>
<feature type="transmembrane region" description="Helical" evidence="7">
    <location>
        <begin position="171"/>
        <end position="192"/>
    </location>
</feature>
<keyword evidence="10" id="KW-1185">Reference proteome</keyword>
<comment type="subcellular location">
    <subcellularLocation>
        <location evidence="1 7">Cell membrane</location>
        <topology evidence="1 7">Multi-pass membrane protein</topology>
    </subcellularLocation>
</comment>
<dbReference type="Gene3D" id="1.10.3720.10">
    <property type="entry name" value="MetI-like"/>
    <property type="match status" value="2"/>
</dbReference>
<dbReference type="CDD" id="cd06261">
    <property type="entry name" value="TM_PBP2"/>
    <property type="match status" value="1"/>
</dbReference>
<feature type="domain" description="ABC transmembrane type-1" evidence="8">
    <location>
        <begin position="167"/>
        <end position="378"/>
    </location>
</feature>
<comment type="similarity">
    <text evidence="7">Belongs to the binding-protein-dependent transport system permease family.</text>
</comment>
<dbReference type="PANTHER" id="PTHR30193">
    <property type="entry name" value="ABC TRANSPORTER PERMEASE PROTEIN"/>
    <property type="match status" value="1"/>
</dbReference>
<evidence type="ECO:0000256" key="2">
    <source>
        <dbReference type="ARBA" id="ARBA00022448"/>
    </source>
</evidence>
<keyword evidence="2 7" id="KW-0813">Transport</keyword>
<reference evidence="9 10" key="1">
    <citation type="submission" date="2021-03" db="EMBL/GenBank/DDBJ databases">
        <title>Thermosipho ferrireducens sp.nov., an anaerobic thermophilic iron-reducing bacterium isolated from a deep-sea hydrothermal sulfide deposits.</title>
        <authorList>
            <person name="Zeng X."/>
            <person name="Chen Y."/>
            <person name="Shao Z."/>
        </authorList>
    </citation>
    <scope>NUCLEOTIDE SEQUENCE [LARGE SCALE GENOMIC DNA]</scope>
    <source>
        <strain evidence="9 10">JL129W03</strain>
    </source>
</reference>
<dbReference type="SUPFAM" id="SSF160964">
    <property type="entry name" value="MalF N-terminal region-like"/>
    <property type="match status" value="1"/>
</dbReference>
<sequence>MKWRTKEALYGYIFSLPMILVFLIFLIYPIIMSVYYSFTNYQPLEAQKFNYTFDPKEAIEFHTGYFIEDAPSLEELKSVFDPVSFVEVDVGVNLDENQKEAIRKYFNVDLLLKDFIENKLDIEIKISDFMKRYMSKESSLFSKYIPDFVGVNNFKRLLKDDLFWTSLWNTILYTIIVVPVQTLLAVILAVAANLKIRGVNFYKLVFFIPSITSSAAISMIFLLIYSKPGILNRLLVTLSGGRFVPIDWLNEPKVALFAIMMMNIWTTAGYFMVTFLAGLQDIPSSIYEAARIDGANAWNTFWKITFPLLRPQILFVSIMGTIGCMQVFDQIYFLIKNLRNITISFYIYKNAFEYGRMGYASALAFVLFGIILLITMVQRKVVKEEY</sequence>
<keyword evidence="5 7" id="KW-1133">Transmembrane helix</keyword>